<dbReference type="EMBL" id="CP079105">
    <property type="protein sequence ID" value="QXQ13573.1"/>
    <property type="molecule type" value="Genomic_DNA"/>
</dbReference>
<keyword evidence="3" id="KW-1185">Reference proteome</keyword>
<feature type="compositionally biased region" description="Polar residues" evidence="1">
    <location>
        <begin position="41"/>
        <end position="52"/>
    </location>
</feature>
<gene>
    <name evidence="2" type="ORF">KV203_17440</name>
</gene>
<sequence>MPRQLGLAVFRGLLDHLATLTRNQIRYHGTNIEIDKLADPTPSSAARSTYSIARSPSPSPRSQNNLPPKPANPQVNPRILLFHVP</sequence>
<protein>
    <submittedName>
        <fullName evidence="2">Uncharacterized protein</fullName>
    </submittedName>
</protein>
<feature type="region of interest" description="Disordered" evidence="1">
    <location>
        <begin position="36"/>
        <end position="85"/>
    </location>
</feature>
<evidence type="ECO:0000313" key="3">
    <source>
        <dbReference type="Proteomes" id="UP000887023"/>
    </source>
</evidence>
<dbReference type="Proteomes" id="UP000887023">
    <property type="component" value="Chromosome"/>
</dbReference>
<proteinExistence type="predicted"/>
<reference evidence="2" key="1">
    <citation type="submission" date="2021-07" db="EMBL/GenBank/DDBJ databases">
        <title>Candidatus Kaistella beijingensis sp. nov. isolated from a municipal wastewater treatment plant is involved in sludge foaming.</title>
        <authorList>
            <person name="Song Y."/>
            <person name="Liu S.-J."/>
        </authorList>
    </citation>
    <scope>NUCLEOTIDE SEQUENCE</scope>
    <source>
        <strain evidence="2">DSM 43998</strain>
    </source>
</reference>
<organism evidence="2 3">
    <name type="scientific">Skermania pinensis</name>
    <dbReference type="NCBI Taxonomy" id="39122"/>
    <lineage>
        <taxon>Bacteria</taxon>
        <taxon>Bacillati</taxon>
        <taxon>Actinomycetota</taxon>
        <taxon>Actinomycetes</taxon>
        <taxon>Mycobacteriales</taxon>
        <taxon>Gordoniaceae</taxon>
        <taxon>Skermania</taxon>
    </lineage>
</organism>
<name>A0ABX8S731_9ACTN</name>
<evidence type="ECO:0000256" key="1">
    <source>
        <dbReference type="SAM" id="MobiDB-lite"/>
    </source>
</evidence>
<evidence type="ECO:0000313" key="2">
    <source>
        <dbReference type="EMBL" id="QXQ13573.1"/>
    </source>
</evidence>
<dbReference type="RefSeq" id="WP_157079974.1">
    <property type="nucleotide sequence ID" value="NZ_CBCRUZ010000007.1"/>
</dbReference>
<accession>A0ABX8S731</accession>